<dbReference type="OMA" id="IMGPCSI"/>
<keyword evidence="6 8" id="KW-0057">Aromatic amino acid biosynthesis</keyword>
<dbReference type="PANTHER" id="PTHR21225">
    <property type="entry name" value="PHOSPHO-2-DEHYDRO-3-DEOXYHEPTONATE ALDOLASE DAHP SYNTHETASE"/>
    <property type="match status" value="1"/>
</dbReference>
<dbReference type="EMBL" id="AAYY01000021">
    <property type="protein sequence ID" value="EDP41453.1"/>
    <property type="molecule type" value="Genomic_DNA"/>
</dbReference>
<keyword evidence="4 8" id="KW-0028">Amino-acid biosynthesis</keyword>
<proteinExistence type="inferred from homology"/>
<dbReference type="Pfam" id="PF00793">
    <property type="entry name" value="DAHP_synth_1"/>
    <property type="match status" value="1"/>
</dbReference>
<evidence type="ECO:0000256" key="7">
    <source>
        <dbReference type="ARBA" id="ARBA00047508"/>
    </source>
</evidence>
<dbReference type="Gene3D" id="3.20.20.70">
    <property type="entry name" value="Aldolase class I"/>
    <property type="match status" value="1"/>
</dbReference>
<dbReference type="GO" id="GO:0005737">
    <property type="term" value="C:cytoplasm"/>
    <property type="evidence" value="ECO:0007669"/>
    <property type="project" value="TreeGrafter"/>
</dbReference>
<reference evidence="10 11" key="1">
    <citation type="journal article" date="2007" name="Proc. Natl. Acad. Sci. U.S.A.">
        <title>Dandruff-associated Malassezia genomes reveal convergent and divergent virulence traits shared with plant and human fungal pathogens.</title>
        <authorList>
            <person name="Xu J."/>
            <person name="Saunders C.W."/>
            <person name="Hu P."/>
            <person name="Grant R.A."/>
            <person name="Boekhout T."/>
            <person name="Kuramae E.E."/>
            <person name="Kronstad J.W."/>
            <person name="Deangelis Y.M."/>
            <person name="Reeder N.L."/>
            <person name="Johnstone K.R."/>
            <person name="Leland M."/>
            <person name="Fieno A.M."/>
            <person name="Begley W.M."/>
            <person name="Sun Y."/>
            <person name="Lacey M.P."/>
            <person name="Chaudhary T."/>
            <person name="Keough T."/>
            <person name="Chu L."/>
            <person name="Sears R."/>
            <person name="Yuan B."/>
            <person name="Dawson T.L.Jr."/>
        </authorList>
    </citation>
    <scope>NUCLEOTIDE SEQUENCE [LARGE SCALE GENOMIC DNA]</scope>
    <source>
        <strain evidence="11">ATCC MYA-4612 / CBS 7966</strain>
    </source>
</reference>
<dbReference type="KEGG" id="mgl:MGL_4146"/>
<keyword evidence="11" id="KW-1185">Reference proteome</keyword>
<dbReference type="InterPro" id="IPR006218">
    <property type="entry name" value="DAHP1/KDSA"/>
</dbReference>
<evidence type="ECO:0000256" key="5">
    <source>
        <dbReference type="ARBA" id="ARBA00022679"/>
    </source>
</evidence>
<comment type="catalytic activity">
    <reaction evidence="7 8">
        <text>D-erythrose 4-phosphate + phosphoenolpyruvate + H2O = 7-phospho-2-dehydro-3-deoxy-D-arabino-heptonate + phosphate</text>
        <dbReference type="Rhea" id="RHEA:14717"/>
        <dbReference type="ChEBI" id="CHEBI:15377"/>
        <dbReference type="ChEBI" id="CHEBI:16897"/>
        <dbReference type="ChEBI" id="CHEBI:43474"/>
        <dbReference type="ChEBI" id="CHEBI:58394"/>
        <dbReference type="ChEBI" id="CHEBI:58702"/>
        <dbReference type="EC" id="2.5.1.54"/>
    </reaction>
</comment>
<dbReference type="PANTHER" id="PTHR21225:SF12">
    <property type="entry name" value="PHOSPHO-2-DEHYDRO-3-DEOXYHEPTONATE ALDOLASE, TYROSINE-INHIBITED"/>
    <property type="match status" value="1"/>
</dbReference>
<dbReference type="GO" id="GO:0009073">
    <property type="term" value="P:aromatic amino acid family biosynthetic process"/>
    <property type="evidence" value="ECO:0007669"/>
    <property type="project" value="UniProtKB-KW"/>
</dbReference>
<sequence length="363" mass="39738">MNTRVVGLESLVSPSILKDELPASERSKATVDLGRKNAAAIINGKDDRLLVIAGPCSIHDSEQASHYAQRLYDEYKRRWKDGLVIVMRAYFEKPRTTVGWKGLINDPHINGTCKINEGLRVARQVLLDVTEIGLPVACEVLDNFTPHYLSDLYSWGAIGARTTESQLHRQIVSGLSMPIGFKNSTDGGVGVSLDAIRASSQPHTFISLTDQGMSAIVSTTGNHDLHIIHRGGKSGTNYDEHSVAASKVELSNTLPNKCPSIMIDVSHGNSNKDHRNQMKVANDVADQIERGQDAIIGVMIESNIKEGKQSEPKNGRTSDDLEYGVSITDGCVSLETTTEILDRLYAAVLARRLKLRQPRTAKT</sequence>
<dbReference type="NCBIfam" id="NF009395">
    <property type="entry name" value="PRK12755.1"/>
    <property type="match status" value="1"/>
</dbReference>
<dbReference type="FunCoup" id="A8QD78">
    <property type="interactions" value="235"/>
</dbReference>
<accession>A8QD78</accession>
<dbReference type="FunFam" id="3.20.20.70:FF:000005">
    <property type="entry name" value="Phospho-2-dehydro-3-deoxyheptonate aldolase"/>
    <property type="match status" value="1"/>
</dbReference>
<evidence type="ECO:0000256" key="6">
    <source>
        <dbReference type="ARBA" id="ARBA00023141"/>
    </source>
</evidence>
<evidence type="ECO:0000256" key="8">
    <source>
        <dbReference type="PIRNR" id="PIRNR001361"/>
    </source>
</evidence>
<evidence type="ECO:0000256" key="3">
    <source>
        <dbReference type="ARBA" id="ARBA00007985"/>
    </source>
</evidence>
<protein>
    <recommendedName>
        <fullName evidence="8">Phospho-2-dehydro-3-deoxyheptonate aldolase</fullName>
        <ecNumber evidence="8">2.5.1.54</ecNumber>
    </recommendedName>
</protein>
<dbReference type="GeneID" id="5852983"/>
<dbReference type="GO" id="GO:0008652">
    <property type="term" value="P:amino acid biosynthetic process"/>
    <property type="evidence" value="ECO:0007669"/>
    <property type="project" value="UniProtKB-KW"/>
</dbReference>
<dbReference type="VEuPathDB" id="FungiDB:MGL_4146"/>
<evidence type="ECO:0000313" key="10">
    <source>
        <dbReference type="EMBL" id="EDP41453.1"/>
    </source>
</evidence>
<evidence type="ECO:0000259" key="9">
    <source>
        <dbReference type="Pfam" id="PF00793"/>
    </source>
</evidence>
<dbReference type="SUPFAM" id="SSF51569">
    <property type="entry name" value="Aldolase"/>
    <property type="match status" value="1"/>
</dbReference>
<dbReference type="InterPro" id="IPR006219">
    <property type="entry name" value="DAHP_synth_1"/>
</dbReference>
<comment type="similarity">
    <text evidence="3 8">Belongs to the class-I DAHP synthase family.</text>
</comment>
<dbReference type="RefSeq" id="XP_001728667.1">
    <property type="nucleotide sequence ID" value="XM_001728615.1"/>
</dbReference>
<dbReference type="NCBIfam" id="TIGR00034">
    <property type="entry name" value="aroFGH"/>
    <property type="match status" value="1"/>
</dbReference>
<name>A8QD78_MALGO</name>
<comment type="function">
    <text evidence="1">Stereospecific condensation of phosphoenolpyruvate (PEP) and D-erythrose-4-phosphate (E4P) giving rise to 3-deoxy-D-arabino-heptulosonate-7-phosphate (DAHP).</text>
</comment>
<evidence type="ECO:0000256" key="1">
    <source>
        <dbReference type="ARBA" id="ARBA00003726"/>
    </source>
</evidence>
<gene>
    <name evidence="10" type="ORF">MGL_4146</name>
</gene>
<dbReference type="AlphaFoldDB" id="A8QD78"/>
<dbReference type="STRING" id="425265.A8QD78"/>
<keyword evidence="5 8" id="KW-0808">Transferase</keyword>
<dbReference type="PIRSF" id="PIRSF001361">
    <property type="entry name" value="DAHP_synthase"/>
    <property type="match status" value="1"/>
</dbReference>
<dbReference type="InterPro" id="IPR013785">
    <property type="entry name" value="Aldolase_TIM"/>
</dbReference>
<feature type="domain" description="DAHP synthetase I/KDSA" evidence="9">
    <location>
        <begin position="38"/>
        <end position="340"/>
    </location>
</feature>
<organism evidence="10 11">
    <name type="scientific">Malassezia globosa (strain ATCC MYA-4612 / CBS 7966)</name>
    <name type="common">Dandruff-associated fungus</name>
    <dbReference type="NCBI Taxonomy" id="425265"/>
    <lineage>
        <taxon>Eukaryota</taxon>
        <taxon>Fungi</taxon>
        <taxon>Dikarya</taxon>
        <taxon>Basidiomycota</taxon>
        <taxon>Ustilaginomycotina</taxon>
        <taxon>Malasseziomycetes</taxon>
        <taxon>Malasseziales</taxon>
        <taxon>Malasseziaceae</taxon>
        <taxon>Malassezia</taxon>
    </lineage>
</organism>
<dbReference type="GO" id="GO:0003849">
    <property type="term" value="F:3-deoxy-7-phosphoheptulonate synthase activity"/>
    <property type="evidence" value="ECO:0007669"/>
    <property type="project" value="UniProtKB-EC"/>
</dbReference>
<dbReference type="EC" id="2.5.1.54" evidence="8"/>
<comment type="caution">
    <text evidence="10">The sequence shown here is derived from an EMBL/GenBank/DDBJ whole genome shotgun (WGS) entry which is preliminary data.</text>
</comment>
<dbReference type="Proteomes" id="UP000008837">
    <property type="component" value="Unassembled WGS sequence"/>
</dbReference>
<evidence type="ECO:0000256" key="4">
    <source>
        <dbReference type="ARBA" id="ARBA00022605"/>
    </source>
</evidence>
<comment type="pathway">
    <text evidence="2">Metabolic intermediate biosynthesis; chorismate biosynthesis; chorismate from D-erythrose 4-phosphate and phosphoenolpyruvate: step 1/7.</text>
</comment>
<dbReference type="OrthoDB" id="4699125at2759"/>
<dbReference type="InParanoid" id="A8QD78"/>
<evidence type="ECO:0000256" key="2">
    <source>
        <dbReference type="ARBA" id="ARBA00004688"/>
    </source>
</evidence>
<evidence type="ECO:0000313" key="11">
    <source>
        <dbReference type="Proteomes" id="UP000008837"/>
    </source>
</evidence>